<reference evidence="2" key="1">
    <citation type="submission" date="2013-08" db="EMBL/GenBank/DDBJ databases">
        <authorList>
            <person name="Mendez C."/>
            <person name="Richter M."/>
            <person name="Ferrer M."/>
            <person name="Sanchez J."/>
        </authorList>
    </citation>
    <scope>NUCLEOTIDE SEQUENCE</scope>
</reference>
<dbReference type="PANTHER" id="PTHR43395:SF1">
    <property type="entry name" value="CHEMOTAXIS PROTEIN CHEA"/>
    <property type="match status" value="1"/>
</dbReference>
<sequence>GTTSLPQLRIGDAHETQAARPGRAPTDLGALLEQLAGKLASDHGKQFRLTLSGLSEVPAGYLDTVKDCAIQMLRNAAVHGIEPCETRRTAAKPEIGEVRLEFRRLDPGYELVFQDDGAGLAPEALKEAAVRKNVITTEEAAALDNRAALAL</sequence>
<feature type="region of interest" description="Disordered" evidence="1">
    <location>
        <begin position="1"/>
        <end position="24"/>
    </location>
</feature>
<accession>T1A3Y3</accession>
<proteinExistence type="predicted"/>
<feature type="non-terminal residue" evidence="2">
    <location>
        <position position="151"/>
    </location>
</feature>
<reference evidence="2" key="2">
    <citation type="journal article" date="2014" name="ISME J.">
        <title>Microbial stratification in low pH oxic and suboxic macroscopic growths along an acid mine drainage.</title>
        <authorList>
            <person name="Mendez-Garcia C."/>
            <person name="Mesa V."/>
            <person name="Sprenger R.R."/>
            <person name="Richter M."/>
            <person name="Diez M.S."/>
            <person name="Solano J."/>
            <person name="Bargiela R."/>
            <person name="Golyshina O.V."/>
            <person name="Manteca A."/>
            <person name="Ramos J.L."/>
            <person name="Gallego J.R."/>
            <person name="Llorente I."/>
            <person name="Martins Dos Santos V.A."/>
            <person name="Jensen O.N."/>
            <person name="Pelaez A.I."/>
            <person name="Sanchez J."/>
            <person name="Ferrer M."/>
        </authorList>
    </citation>
    <scope>NUCLEOTIDE SEQUENCE</scope>
</reference>
<gene>
    <name evidence="2" type="ORF">B1B_16464</name>
</gene>
<dbReference type="InterPro" id="IPR036890">
    <property type="entry name" value="HATPase_C_sf"/>
</dbReference>
<evidence type="ECO:0000313" key="2">
    <source>
        <dbReference type="EMBL" id="EQD36570.1"/>
    </source>
</evidence>
<protein>
    <submittedName>
        <fullName evidence="2">Chemotaxis protein CheA</fullName>
    </submittedName>
</protein>
<feature type="non-terminal residue" evidence="2">
    <location>
        <position position="1"/>
    </location>
</feature>
<evidence type="ECO:0000256" key="1">
    <source>
        <dbReference type="SAM" id="MobiDB-lite"/>
    </source>
</evidence>
<name>T1A3Y3_9ZZZZ</name>
<dbReference type="SUPFAM" id="SSF55874">
    <property type="entry name" value="ATPase domain of HSP90 chaperone/DNA topoisomerase II/histidine kinase"/>
    <property type="match status" value="1"/>
</dbReference>
<dbReference type="AlphaFoldDB" id="T1A3Y3"/>
<dbReference type="Gene3D" id="3.30.565.10">
    <property type="entry name" value="Histidine kinase-like ATPase, C-terminal domain"/>
    <property type="match status" value="1"/>
</dbReference>
<dbReference type="InterPro" id="IPR051315">
    <property type="entry name" value="Bact_Chemotaxis_CheA"/>
</dbReference>
<dbReference type="EMBL" id="AUZY01010956">
    <property type="protein sequence ID" value="EQD36570.1"/>
    <property type="molecule type" value="Genomic_DNA"/>
</dbReference>
<organism evidence="2">
    <name type="scientific">mine drainage metagenome</name>
    <dbReference type="NCBI Taxonomy" id="410659"/>
    <lineage>
        <taxon>unclassified sequences</taxon>
        <taxon>metagenomes</taxon>
        <taxon>ecological metagenomes</taxon>
    </lineage>
</organism>
<dbReference type="PANTHER" id="PTHR43395">
    <property type="entry name" value="SENSOR HISTIDINE KINASE CHEA"/>
    <property type="match status" value="1"/>
</dbReference>
<comment type="caution">
    <text evidence="2">The sequence shown here is derived from an EMBL/GenBank/DDBJ whole genome shotgun (WGS) entry which is preliminary data.</text>
</comment>